<evidence type="ECO:0000256" key="16">
    <source>
        <dbReference type="RuleBase" id="RU003848"/>
    </source>
</evidence>
<evidence type="ECO:0000256" key="13">
    <source>
        <dbReference type="ARBA" id="ARBA00025614"/>
    </source>
</evidence>
<evidence type="ECO:0000256" key="1">
    <source>
        <dbReference type="ARBA" id="ARBA00004377"/>
    </source>
</evidence>
<evidence type="ECO:0000256" key="4">
    <source>
        <dbReference type="ARBA" id="ARBA00022475"/>
    </source>
</evidence>
<evidence type="ECO:0000256" key="10">
    <source>
        <dbReference type="ARBA" id="ARBA00023136"/>
    </source>
</evidence>
<dbReference type="InterPro" id="IPR002146">
    <property type="entry name" value="ATP_synth_b/b'su_bac/chlpt"/>
</dbReference>
<keyword evidence="3 15" id="KW-0813">Transport</keyword>
<evidence type="ECO:0000256" key="17">
    <source>
        <dbReference type="SAM" id="Coils"/>
    </source>
</evidence>
<evidence type="ECO:0000256" key="15">
    <source>
        <dbReference type="HAMAP-Rule" id="MF_01398"/>
    </source>
</evidence>
<keyword evidence="10 15" id="KW-0472">Membrane</keyword>
<feature type="transmembrane region" description="Helical" evidence="15">
    <location>
        <begin position="6"/>
        <end position="25"/>
    </location>
</feature>
<keyword evidence="9 15" id="KW-0406">Ion transport</keyword>
<evidence type="ECO:0000256" key="5">
    <source>
        <dbReference type="ARBA" id="ARBA00022547"/>
    </source>
</evidence>
<dbReference type="EMBL" id="JACIEN010000001">
    <property type="protein sequence ID" value="MBB4015269.1"/>
    <property type="molecule type" value="Genomic_DNA"/>
</dbReference>
<evidence type="ECO:0000256" key="8">
    <source>
        <dbReference type="ARBA" id="ARBA00022989"/>
    </source>
</evidence>
<organism evidence="18 19">
    <name type="scientific">Chelatococcus caeni</name>
    <dbReference type="NCBI Taxonomy" id="1348468"/>
    <lineage>
        <taxon>Bacteria</taxon>
        <taxon>Pseudomonadati</taxon>
        <taxon>Pseudomonadota</taxon>
        <taxon>Alphaproteobacteria</taxon>
        <taxon>Hyphomicrobiales</taxon>
        <taxon>Chelatococcaceae</taxon>
        <taxon>Chelatococcus</taxon>
    </lineage>
</organism>
<keyword evidence="17" id="KW-0175">Coiled coil</keyword>
<gene>
    <name evidence="15" type="primary">atpF</name>
    <name evidence="18" type="ORF">GGR16_000275</name>
</gene>
<evidence type="ECO:0000256" key="7">
    <source>
        <dbReference type="ARBA" id="ARBA00022781"/>
    </source>
</evidence>
<keyword evidence="5 15" id="KW-0138">CF(0)</keyword>
<comment type="subunit">
    <text evidence="14 15">F-type ATPases have 2 components, F(1) - the catalytic core - and F(0) - the membrane proton channel. F(1) has five subunits: alpha(3), beta(3), gamma(1), delta(1), epsilon(1). F(0) has three main subunits: a(1), b(2) and c(10-14). The alpha and beta chains form an alternating ring which encloses part of the gamma chain. F(1) is attached to F(0) by a central stalk formed by the gamma and epsilon chains, while a peripheral stalk is formed by the delta and b chains.</text>
</comment>
<accession>A0A840BV75</accession>
<dbReference type="PANTHER" id="PTHR33445:SF1">
    <property type="entry name" value="ATP SYNTHASE SUBUNIT B"/>
    <property type="match status" value="1"/>
</dbReference>
<name>A0A840BV75_9HYPH</name>
<protein>
    <recommendedName>
        <fullName evidence="15">ATP synthase subunit b</fullName>
    </recommendedName>
    <alternativeName>
        <fullName evidence="15">ATP synthase F(0) sector subunit b</fullName>
    </alternativeName>
    <alternativeName>
        <fullName evidence="15">ATPase subunit I</fullName>
    </alternativeName>
    <alternativeName>
        <fullName evidence="15">F-type ATPase subunit b</fullName>
        <shortName evidence="15">F-ATPase subunit b</shortName>
    </alternativeName>
</protein>
<keyword evidence="8 15" id="KW-1133">Transmembrane helix</keyword>
<evidence type="ECO:0000313" key="18">
    <source>
        <dbReference type="EMBL" id="MBB4015269.1"/>
    </source>
</evidence>
<feature type="coiled-coil region" evidence="17">
    <location>
        <begin position="40"/>
        <end position="115"/>
    </location>
</feature>
<evidence type="ECO:0000256" key="3">
    <source>
        <dbReference type="ARBA" id="ARBA00022448"/>
    </source>
</evidence>
<keyword evidence="19" id="KW-1185">Reference proteome</keyword>
<evidence type="ECO:0000256" key="14">
    <source>
        <dbReference type="ARBA" id="ARBA00025830"/>
    </source>
</evidence>
<dbReference type="RefSeq" id="WP_019403688.1">
    <property type="nucleotide sequence ID" value="NZ_JACIEN010000001.1"/>
</dbReference>
<keyword evidence="4 15" id="KW-1003">Cell membrane</keyword>
<comment type="function">
    <text evidence="13">Component of the F(0) channel, it forms part of the peripheral stalk, linking F(1) to F(0). The b'-subunit is a diverged and duplicated form of b found in plants and photosynthetic bacteria.</text>
</comment>
<dbReference type="CDD" id="cd06503">
    <property type="entry name" value="ATP-synt_Fo_b"/>
    <property type="match status" value="1"/>
</dbReference>
<evidence type="ECO:0000256" key="12">
    <source>
        <dbReference type="ARBA" id="ARBA00025198"/>
    </source>
</evidence>
<keyword evidence="6 15" id="KW-0812">Transmembrane</keyword>
<dbReference type="AlphaFoldDB" id="A0A840BV75"/>
<sequence length="161" mass="17331">MLENTTFWVAVAFVIFFAIVLRAGAHRFAGKALDERGQRIKAELEEAARLRGEAEALLKEYEAKRQAAEAEAAAIVTSAREEAERVAKEAHERVAEFVARRTAAAEAKIAQAETQAAAEVRAAAADAAVKAAEQILRDTVKGKLAEDIFAKGLGEVKGKLN</sequence>
<dbReference type="Pfam" id="PF00430">
    <property type="entry name" value="ATP-synt_B"/>
    <property type="match status" value="1"/>
</dbReference>
<keyword evidence="7 15" id="KW-0375">Hydrogen ion transport</keyword>
<dbReference type="GO" id="GO:0045259">
    <property type="term" value="C:proton-transporting ATP synthase complex"/>
    <property type="evidence" value="ECO:0007669"/>
    <property type="project" value="UniProtKB-KW"/>
</dbReference>
<dbReference type="HAMAP" id="MF_01398">
    <property type="entry name" value="ATP_synth_b_bprime"/>
    <property type="match status" value="1"/>
</dbReference>
<comment type="similarity">
    <text evidence="2 15 16">Belongs to the ATPase B chain family.</text>
</comment>
<proteinExistence type="inferred from homology"/>
<evidence type="ECO:0000256" key="6">
    <source>
        <dbReference type="ARBA" id="ARBA00022692"/>
    </source>
</evidence>
<reference evidence="18 19" key="1">
    <citation type="submission" date="2020-08" db="EMBL/GenBank/DDBJ databases">
        <title>Genomic Encyclopedia of Type Strains, Phase IV (KMG-IV): sequencing the most valuable type-strain genomes for metagenomic binning, comparative biology and taxonomic classification.</title>
        <authorList>
            <person name="Goeker M."/>
        </authorList>
    </citation>
    <scope>NUCLEOTIDE SEQUENCE [LARGE SCALE GENOMIC DNA]</scope>
    <source>
        <strain evidence="18 19">DSM 103737</strain>
    </source>
</reference>
<comment type="subcellular location">
    <subcellularLocation>
        <location evidence="1">Cell inner membrane</location>
        <topology evidence="1">Single-pass membrane protein</topology>
    </subcellularLocation>
    <subcellularLocation>
        <location evidence="15">Cell membrane</location>
        <topology evidence="15">Single-pass membrane protein</topology>
    </subcellularLocation>
</comment>
<evidence type="ECO:0000313" key="19">
    <source>
        <dbReference type="Proteomes" id="UP000577362"/>
    </source>
</evidence>
<dbReference type="InterPro" id="IPR050059">
    <property type="entry name" value="ATP_synthase_B_chain"/>
</dbReference>
<dbReference type="GO" id="GO:0046961">
    <property type="term" value="F:proton-transporting ATPase activity, rotational mechanism"/>
    <property type="evidence" value="ECO:0007669"/>
    <property type="project" value="TreeGrafter"/>
</dbReference>
<comment type="caution">
    <text evidence="18">The sequence shown here is derived from an EMBL/GenBank/DDBJ whole genome shotgun (WGS) entry which is preliminary data.</text>
</comment>
<evidence type="ECO:0000256" key="11">
    <source>
        <dbReference type="ARBA" id="ARBA00023310"/>
    </source>
</evidence>
<dbReference type="PANTHER" id="PTHR33445">
    <property type="entry name" value="ATP SYNTHASE SUBUNIT B', CHLOROPLASTIC"/>
    <property type="match status" value="1"/>
</dbReference>
<dbReference type="Proteomes" id="UP000577362">
    <property type="component" value="Unassembled WGS sequence"/>
</dbReference>
<evidence type="ECO:0000256" key="9">
    <source>
        <dbReference type="ARBA" id="ARBA00023065"/>
    </source>
</evidence>
<keyword evidence="11 15" id="KW-0066">ATP synthesis</keyword>
<comment type="function">
    <text evidence="12 15">F(1)F(0) ATP synthase produces ATP from ADP in the presence of a proton or sodium gradient. F-type ATPases consist of two structural domains, F(1) containing the extramembraneous catalytic core and F(0) containing the membrane proton channel, linked together by a central stalk and a peripheral stalk. During catalysis, ATP synthesis in the catalytic domain of F(1) is coupled via a rotary mechanism of the central stalk subunits to proton translocation.</text>
</comment>
<dbReference type="GO" id="GO:0005886">
    <property type="term" value="C:plasma membrane"/>
    <property type="evidence" value="ECO:0007669"/>
    <property type="project" value="UniProtKB-SubCell"/>
</dbReference>
<evidence type="ECO:0000256" key="2">
    <source>
        <dbReference type="ARBA" id="ARBA00005513"/>
    </source>
</evidence>
<dbReference type="GO" id="GO:0046933">
    <property type="term" value="F:proton-transporting ATP synthase activity, rotational mechanism"/>
    <property type="evidence" value="ECO:0007669"/>
    <property type="project" value="UniProtKB-UniRule"/>
</dbReference>